<dbReference type="PANTHER" id="PTHR10039">
    <property type="entry name" value="AMELOGENIN"/>
    <property type="match status" value="1"/>
</dbReference>
<dbReference type="AlphaFoldDB" id="A0A3D8Q3Y8"/>
<evidence type="ECO:0000259" key="3">
    <source>
        <dbReference type="Pfam" id="PF24883"/>
    </source>
</evidence>
<dbReference type="STRING" id="1849047.A0A3D8Q3Y8"/>
<dbReference type="InterPro" id="IPR056884">
    <property type="entry name" value="NPHP3-like_N"/>
</dbReference>
<comment type="caution">
    <text evidence="4">The sequence shown here is derived from an EMBL/GenBank/DDBJ whole genome shotgun (WGS) entry which is preliminary data.</text>
</comment>
<dbReference type="Proteomes" id="UP000256645">
    <property type="component" value="Unassembled WGS sequence"/>
</dbReference>
<dbReference type="Pfam" id="PF24883">
    <property type="entry name" value="NPHP3_N"/>
    <property type="match status" value="1"/>
</dbReference>
<evidence type="ECO:0000313" key="5">
    <source>
        <dbReference type="Proteomes" id="UP000256645"/>
    </source>
</evidence>
<dbReference type="SUPFAM" id="SSF52540">
    <property type="entry name" value="P-loop containing nucleoside triphosphate hydrolases"/>
    <property type="match status" value="1"/>
</dbReference>
<evidence type="ECO:0000256" key="2">
    <source>
        <dbReference type="SAM" id="SignalP"/>
    </source>
</evidence>
<feature type="signal peptide" evidence="2">
    <location>
        <begin position="1"/>
        <end position="16"/>
    </location>
</feature>
<keyword evidence="1" id="KW-0677">Repeat</keyword>
<feature type="domain" description="Nephrocystin 3-like N-terminal" evidence="3">
    <location>
        <begin position="229"/>
        <end position="277"/>
    </location>
</feature>
<name>A0A3D8Q3Y8_9HELO</name>
<protein>
    <recommendedName>
        <fullName evidence="3">Nephrocystin 3-like N-terminal domain-containing protein</fullName>
    </recommendedName>
</protein>
<dbReference type="EMBL" id="PDLM01000039">
    <property type="protein sequence ID" value="RDW56552.1"/>
    <property type="molecule type" value="Genomic_DNA"/>
</dbReference>
<keyword evidence="5" id="KW-1185">Reference proteome</keyword>
<dbReference type="PANTHER" id="PTHR10039:SF14">
    <property type="entry name" value="NACHT DOMAIN-CONTAINING PROTEIN"/>
    <property type="match status" value="1"/>
</dbReference>
<sequence length="506" mass="57142">MLAMLTLLAKEVLAQAGQSIVALSKLLVGTSVPGFAAMILAHERSNLYGELLSSIKATMFFGTPHRGSDAAYWATYAAKIFKILQAGRGTNTSFVSALQKNSPEFANISQQWIERALQLIIRTFYKTERLLGELIVDKDSARLGLPNEIPVGVAGADHRNICKFDDFNGQKYKPIWNATEELALFVLEEVKPYTASDEETRCYCAWRLTDPSEDKSRILSAKDPLLQDSYSWVLEDSAFTHWWNDDDCRILWIHGDPGKGKTMMAIALIGEISRRQKSKTASVDALDECNAQSTALFLRLLTGEIPGSKKKVKWLVTSRNERDITESFRGARQIHDTSLELNSAHVRRVVKSFIVFKVRDLTKRKDYDNVLETYIQNCLDDNADGTFLWVSLVCCMYAVSGRTTALYQRMIEQIQEDEDEERLVQVLRTMTLACRPLGLSELGLIANLPEHISSNRKYLLDLIKFCGSFLVLQDETIDFVHKSAKDYFTEGSIIFPRAQAIVHNEL</sequence>
<dbReference type="InterPro" id="IPR027417">
    <property type="entry name" value="P-loop_NTPase"/>
</dbReference>
<accession>A0A3D8Q3Y8</accession>
<evidence type="ECO:0000313" key="4">
    <source>
        <dbReference type="EMBL" id="RDW56552.1"/>
    </source>
</evidence>
<gene>
    <name evidence="4" type="ORF">BP6252_14102</name>
</gene>
<feature type="chain" id="PRO_5017573852" description="Nephrocystin 3-like N-terminal domain-containing protein" evidence="2">
    <location>
        <begin position="17"/>
        <end position="506"/>
    </location>
</feature>
<keyword evidence="2" id="KW-0732">Signal</keyword>
<evidence type="ECO:0000256" key="1">
    <source>
        <dbReference type="ARBA" id="ARBA00022737"/>
    </source>
</evidence>
<dbReference type="OrthoDB" id="427518at2759"/>
<proteinExistence type="predicted"/>
<reference evidence="4 5" key="1">
    <citation type="journal article" date="2018" name="IMA Fungus">
        <title>IMA Genome-F 9: Draft genome sequence of Annulohypoxylon stygium, Aspergillus mulundensis, Berkeleyomyces basicola (syn. Thielaviopsis basicola), Ceratocystis smalleyi, two Cercospora beticola strains, Coleophoma cylindrospora, Fusarium fracticaudum, Phialophora cf. hyalina, and Morchella septimelata.</title>
        <authorList>
            <person name="Wingfield B.D."/>
            <person name="Bills G.F."/>
            <person name="Dong Y."/>
            <person name="Huang W."/>
            <person name="Nel W.J."/>
            <person name="Swalarsk-Parry B.S."/>
            <person name="Vaghefi N."/>
            <person name="Wilken P.M."/>
            <person name="An Z."/>
            <person name="de Beer Z.W."/>
            <person name="De Vos L."/>
            <person name="Chen L."/>
            <person name="Duong T.A."/>
            <person name="Gao Y."/>
            <person name="Hammerbacher A."/>
            <person name="Kikkert J.R."/>
            <person name="Li Y."/>
            <person name="Li H."/>
            <person name="Li K."/>
            <person name="Li Q."/>
            <person name="Liu X."/>
            <person name="Ma X."/>
            <person name="Naidoo K."/>
            <person name="Pethybridge S.J."/>
            <person name="Sun J."/>
            <person name="Steenkamp E.T."/>
            <person name="van der Nest M.A."/>
            <person name="van Wyk S."/>
            <person name="Wingfield M.J."/>
            <person name="Xiong C."/>
            <person name="Yue Q."/>
            <person name="Zhang X."/>
        </authorList>
    </citation>
    <scope>NUCLEOTIDE SEQUENCE [LARGE SCALE GENOMIC DNA]</scope>
    <source>
        <strain evidence="4 5">BP6252</strain>
    </source>
</reference>
<organism evidence="4 5">
    <name type="scientific">Coleophoma cylindrospora</name>
    <dbReference type="NCBI Taxonomy" id="1849047"/>
    <lineage>
        <taxon>Eukaryota</taxon>
        <taxon>Fungi</taxon>
        <taxon>Dikarya</taxon>
        <taxon>Ascomycota</taxon>
        <taxon>Pezizomycotina</taxon>
        <taxon>Leotiomycetes</taxon>
        <taxon>Helotiales</taxon>
        <taxon>Dermateaceae</taxon>
        <taxon>Coleophoma</taxon>
    </lineage>
</organism>